<dbReference type="Pfam" id="PF07992">
    <property type="entry name" value="Pyr_redox_2"/>
    <property type="match status" value="1"/>
</dbReference>
<evidence type="ECO:0000256" key="2">
    <source>
        <dbReference type="ARBA" id="ARBA00022630"/>
    </source>
</evidence>
<keyword evidence="9" id="KW-0547">Nucleotide-binding</keyword>
<dbReference type="Proteomes" id="UP000294947">
    <property type="component" value="Unassembled WGS sequence"/>
</dbReference>
<gene>
    <name evidence="14" type="ORF">E1288_41300</name>
</gene>
<evidence type="ECO:0000256" key="3">
    <source>
        <dbReference type="ARBA" id="ARBA00022827"/>
    </source>
</evidence>
<evidence type="ECO:0000256" key="6">
    <source>
        <dbReference type="ARBA" id="ARBA00023157"/>
    </source>
</evidence>
<keyword evidence="3 9" id="KW-0274">FAD</keyword>
<dbReference type="PIRSF" id="PIRSF000350">
    <property type="entry name" value="Mercury_reductase_MerA"/>
    <property type="match status" value="1"/>
</dbReference>
<sequence length="465" mass="50235">MRHFDLVIIGSGSGNSILDDRFADWDVAVVEKGIGPNDAYGGTCLNVGCIPTKMFVHTADVAAAPAGGAKLGVDLELRDVRWHDIRDRIFGRIDEISTGGRRYRAEGSPNVTLYEGVARFTGIKQLTVETATGPETITADRFVVAAGGRPAIPDIPGLDQVGYYTSDTVMRLDELPARMIIMGTGFVGAEFAHVFSALGVDVTMIGRSGRVLRAEDTDISERFTELAAARWDLRLNRKEISVERDGDLVRLHLEGPEGAEVVEAEALLIAIGRVPNSDLLNAAAGGLELTADGKIKADATQLTSVDGVWAMGDISSEHELKHVANHEMRVVQHNLLHPDEPIESDHRFVPHAVFSAPQIAAVGLTEQEAQQRGVSYVTSIQDYAGIAYGWAMEDKTGFAKLLADPDTGQLLGAHIIGPQAPTLLQPLIQAMQFGLDARTMARGQYWIHPGMPELVENALLNLPLK</sequence>
<feature type="binding site" evidence="9">
    <location>
        <position position="53"/>
    </location>
    <ligand>
        <name>FAD</name>
        <dbReference type="ChEBI" id="CHEBI:57692"/>
    </ligand>
</feature>
<keyword evidence="15" id="KW-1185">Reference proteome</keyword>
<feature type="binding site" evidence="9">
    <location>
        <position position="313"/>
    </location>
    <ligand>
        <name>FAD</name>
        <dbReference type="ChEBI" id="CHEBI:57692"/>
    </ligand>
</feature>
<feature type="domain" description="Pyridine nucleotide-disulphide oxidoreductase dimerisation" evidence="12">
    <location>
        <begin position="349"/>
        <end position="458"/>
    </location>
</feature>
<dbReference type="NCBIfam" id="NF005884">
    <property type="entry name" value="PRK07846.1"/>
    <property type="match status" value="1"/>
</dbReference>
<evidence type="ECO:0000313" key="15">
    <source>
        <dbReference type="Proteomes" id="UP000294947"/>
    </source>
</evidence>
<keyword evidence="7 11" id="KW-0676">Redox-active center</keyword>
<feature type="disulfide bond" description="Redox-active" evidence="10">
    <location>
        <begin position="44"/>
        <end position="49"/>
    </location>
</feature>
<name>A0A4R4XZ15_9PSEU</name>
<evidence type="ECO:0000256" key="9">
    <source>
        <dbReference type="PIRSR" id="PIRSR000350-3"/>
    </source>
</evidence>
<dbReference type="AlphaFoldDB" id="A0A4R4XZ15"/>
<dbReference type="EC" id="1.8.1.15" evidence="14"/>
<dbReference type="SUPFAM" id="SSF51905">
    <property type="entry name" value="FAD/NAD(P)-binding domain"/>
    <property type="match status" value="1"/>
</dbReference>
<feature type="binding site" evidence="9">
    <location>
        <position position="272"/>
    </location>
    <ligand>
        <name>NAD(+)</name>
        <dbReference type="ChEBI" id="CHEBI:57540"/>
    </ligand>
</feature>
<evidence type="ECO:0000259" key="13">
    <source>
        <dbReference type="Pfam" id="PF07992"/>
    </source>
</evidence>
<dbReference type="EMBL" id="SMKW01000103">
    <property type="protein sequence ID" value="TDD36906.1"/>
    <property type="molecule type" value="Genomic_DNA"/>
</dbReference>
<comment type="similarity">
    <text evidence="1 11">Belongs to the class-I pyridine nucleotide-disulfide oxidoreductase family.</text>
</comment>
<comment type="caution">
    <text evidence="14">The sequence shown here is derived from an EMBL/GenBank/DDBJ whole genome shotgun (WGS) entry which is preliminary data.</text>
</comment>
<accession>A0A4R4XZ15</accession>
<dbReference type="PRINTS" id="PR00411">
    <property type="entry name" value="PNDRDTASEI"/>
</dbReference>
<evidence type="ECO:0000256" key="4">
    <source>
        <dbReference type="ARBA" id="ARBA00022857"/>
    </source>
</evidence>
<comment type="cofactor">
    <cofactor evidence="9">
        <name>FAD</name>
        <dbReference type="ChEBI" id="CHEBI:57692"/>
    </cofactor>
    <text evidence="9">Binds 1 FAD per subunit.</text>
</comment>
<keyword evidence="6" id="KW-1015">Disulfide bond</keyword>
<dbReference type="InterPro" id="IPR016156">
    <property type="entry name" value="FAD/NAD-linked_Rdtase_dimer_sf"/>
</dbReference>
<keyword evidence="2 11" id="KW-0285">Flavoprotein</keyword>
<dbReference type="InterPro" id="IPR001100">
    <property type="entry name" value="Pyr_nuc-diS_OxRdtase"/>
</dbReference>
<keyword evidence="9" id="KW-0520">NAD</keyword>
<dbReference type="PANTHER" id="PTHR43014:SF5">
    <property type="entry name" value="GLUTATHIONE REDUCTASE (NADPH)"/>
    <property type="match status" value="1"/>
</dbReference>
<organism evidence="14 15">
    <name type="scientific">Saccharopolyspora elongata</name>
    <dbReference type="NCBI Taxonomy" id="2530387"/>
    <lineage>
        <taxon>Bacteria</taxon>
        <taxon>Bacillati</taxon>
        <taxon>Actinomycetota</taxon>
        <taxon>Actinomycetes</taxon>
        <taxon>Pseudonocardiales</taxon>
        <taxon>Pseudonocardiaceae</taxon>
        <taxon>Saccharopolyspora</taxon>
    </lineage>
</organism>
<dbReference type="InterPro" id="IPR004099">
    <property type="entry name" value="Pyr_nucl-diS_OxRdtase_dimer"/>
</dbReference>
<dbReference type="SUPFAM" id="SSF55424">
    <property type="entry name" value="FAD/NAD-linked reductases, dimerisation (C-terminal) domain"/>
    <property type="match status" value="1"/>
</dbReference>
<feature type="domain" description="FAD/NAD(P)-binding" evidence="13">
    <location>
        <begin position="4"/>
        <end position="324"/>
    </location>
</feature>
<dbReference type="PRINTS" id="PR00368">
    <property type="entry name" value="FADPNR"/>
</dbReference>
<proteinExistence type="inferred from homology"/>
<dbReference type="PANTHER" id="PTHR43014">
    <property type="entry name" value="MERCURIC REDUCTASE"/>
    <property type="match status" value="1"/>
</dbReference>
<feature type="binding site" evidence="9">
    <location>
        <begin position="183"/>
        <end position="190"/>
    </location>
    <ligand>
        <name>NAD(+)</name>
        <dbReference type="ChEBI" id="CHEBI:57540"/>
    </ligand>
</feature>
<evidence type="ECO:0000256" key="10">
    <source>
        <dbReference type="PIRSR" id="PIRSR000350-4"/>
    </source>
</evidence>
<dbReference type="Pfam" id="PF02852">
    <property type="entry name" value="Pyr_redox_dim"/>
    <property type="match status" value="1"/>
</dbReference>
<dbReference type="Gene3D" id="3.30.390.30">
    <property type="match status" value="1"/>
</dbReference>
<evidence type="ECO:0000256" key="1">
    <source>
        <dbReference type="ARBA" id="ARBA00007532"/>
    </source>
</evidence>
<keyword evidence="5 11" id="KW-0560">Oxidoreductase</keyword>
<dbReference type="PROSITE" id="PS00076">
    <property type="entry name" value="PYRIDINE_REDOX_1"/>
    <property type="match status" value="1"/>
</dbReference>
<dbReference type="InterPro" id="IPR012999">
    <property type="entry name" value="Pyr_OxRdtase_I_AS"/>
</dbReference>
<evidence type="ECO:0000313" key="14">
    <source>
        <dbReference type="EMBL" id="TDD36906.1"/>
    </source>
</evidence>
<evidence type="ECO:0000256" key="8">
    <source>
        <dbReference type="PIRSR" id="PIRSR000350-2"/>
    </source>
</evidence>
<reference evidence="14 15" key="1">
    <citation type="submission" date="2019-03" db="EMBL/GenBank/DDBJ databases">
        <title>Draft genome sequences of novel Actinobacteria.</title>
        <authorList>
            <person name="Sahin N."/>
            <person name="Ay H."/>
            <person name="Saygin H."/>
        </authorList>
    </citation>
    <scope>NUCLEOTIDE SEQUENCE [LARGE SCALE GENOMIC DNA]</scope>
    <source>
        <strain evidence="14 15">7K502</strain>
    </source>
</reference>
<feature type="active site" description="Proton acceptor" evidence="8">
    <location>
        <position position="448"/>
    </location>
</feature>
<evidence type="ECO:0000259" key="12">
    <source>
        <dbReference type="Pfam" id="PF02852"/>
    </source>
</evidence>
<protein>
    <submittedName>
        <fullName evidence="14">Mycothione reductase</fullName>
        <ecNumber evidence="14">1.8.1.15</ecNumber>
    </submittedName>
</protein>
<evidence type="ECO:0000256" key="5">
    <source>
        <dbReference type="ARBA" id="ARBA00023002"/>
    </source>
</evidence>
<dbReference type="RefSeq" id="WP_132494117.1">
    <property type="nucleotide sequence ID" value="NZ_SMKW01000103.1"/>
</dbReference>
<keyword evidence="4" id="KW-0521">NADP</keyword>
<evidence type="ECO:0000256" key="7">
    <source>
        <dbReference type="ARBA" id="ARBA00023284"/>
    </source>
</evidence>
<dbReference type="Gene3D" id="3.50.50.60">
    <property type="entry name" value="FAD/NAD(P)-binding domain"/>
    <property type="match status" value="2"/>
</dbReference>
<dbReference type="InterPro" id="IPR023753">
    <property type="entry name" value="FAD/NAD-binding_dom"/>
</dbReference>
<dbReference type="GO" id="GO:0050627">
    <property type="term" value="F:mycothione reductase [NAD(P)H] activity"/>
    <property type="evidence" value="ECO:0007669"/>
    <property type="project" value="UniProtKB-EC"/>
</dbReference>
<dbReference type="OrthoDB" id="4678789at2"/>
<dbReference type="GO" id="GO:0000166">
    <property type="term" value="F:nucleotide binding"/>
    <property type="evidence" value="ECO:0007669"/>
    <property type="project" value="UniProtKB-KW"/>
</dbReference>
<evidence type="ECO:0000256" key="11">
    <source>
        <dbReference type="RuleBase" id="RU003691"/>
    </source>
</evidence>
<dbReference type="InterPro" id="IPR036188">
    <property type="entry name" value="FAD/NAD-bd_sf"/>
</dbReference>